<reference evidence="8 9" key="1">
    <citation type="journal article" date="2015" name="Genome Biol. Evol.">
        <title>Comparative Genomics of a Bacterivorous Green Alga Reveals Evolutionary Causalities and Consequences of Phago-Mixotrophic Mode of Nutrition.</title>
        <authorList>
            <person name="Burns J.A."/>
            <person name="Paasch A."/>
            <person name="Narechania A."/>
            <person name="Kim E."/>
        </authorList>
    </citation>
    <scope>NUCLEOTIDE SEQUENCE [LARGE SCALE GENOMIC DNA]</scope>
    <source>
        <strain evidence="8 9">PLY_AMNH</strain>
    </source>
</reference>
<dbReference type="PROSITE" id="PS00094">
    <property type="entry name" value="C5_MTASE_1"/>
    <property type="match status" value="1"/>
</dbReference>
<dbReference type="NCBIfam" id="TIGR00675">
    <property type="entry name" value="dcm"/>
    <property type="match status" value="1"/>
</dbReference>
<dbReference type="EMBL" id="LGRX02030221">
    <property type="protein sequence ID" value="KAK3245969.1"/>
    <property type="molecule type" value="Genomic_DNA"/>
</dbReference>
<dbReference type="Gene3D" id="3.90.120.10">
    <property type="entry name" value="DNA Methylase, subunit A, domain 2"/>
    <property type="match status" value="1"/>
</dbReference>
<proteinExistence type="inferred from homology"/>
<feature type="compositionally biased region" description="Basic and acidic residues" evidence="7">
    <location>
        <begin position="617"/>
        <end position="627"/>
    </location>
</feature>
<dbReference type="Pfam" id="PF00145">
    <property type="entry name" value="DNA_methylase"/>
    <property type="match status" value="2"/>
</dbReference>
<dbReference type="PANTHER" id="PTHR46098:SF1">
    <property type="entry name" value="TRNA (CYTOSINE(38)-C(5))-METHYLTRANSFERASE"/>
    <property type="match status" value="1"/>
</dbReference>
<dbReference type="PROSITE" id="PS51679">
    <property type="entry name" value="SAM_MT_C5"/>
    <property type="match status" value="1"/>
</dbReference>
<keyword evidence="3 4" id="KW-0949">S-adenosyl-L-methionine</keyword>
<evidence type="ECO:0000256" key="6">
    <source>
        <dbReference type="RuleBase" id="RU000417"/>
    </source>
</evidence>
<protein>
    <recommendedName>
        <fullName evidence="6">Cytosine-specific methyltransferase</fullName>
        <ecNumber evidence="6">2.1.1.37</ecNumber>
    </recommendedName>
</protein>
<comment type="caution">
    <text evidence="8">The sequence shown here is derived from an EMBL/GenBank/DDBJ whole genome shotgun (WGS) entry which is preliminary data.</text>
</comment>
<dbReference type="SUPFAM" id="SSF53335">
    <property type="entry name" value="S-adenosyl-L-methionine-dependent methyltransferases"/>
    <property type="match status" value="2"/>
</dbReference>
<evidence type="ECO:0000256" key="5">
    <source>
        <dbReference type="RuleBase" id="RU000416"/>
    </source>
</evidence>
<comment type="similarity">
    <text evidence="4 5">Belongs to the class I-like SAM-binding methyltransferase superfamily. C5-methyltransferase family.</text>
</comment>
<comment type="catalytic activity">
    <reaction evidence="6">
        <text>a 2'-deoxycytidine in DNA + S-adenosyl-L-methionine = a 5-methyl-2'-deoxycytidine in DNA + S-adenosyl-L-homocysteine + H(+)</text>
        <dbReference type="Rhea" id="RHEA:13681"/>
        <dbReference type="Rhea" id="RHEA-COMP:11369"/>
        <dbReference type="Rhea" id="RHEA-COMP:11370"/>
        <dbReference type="ChEBI" id="CHEBI:15378"/>
        <dbReference type="ChEBI" id="CHEBI:57856"/>
        <dbReference type="ChEBI" id="CHEBI:59789"/>
        <dbReference type="ChEBI" id="CHEBI:85452"/>
        <dbReference type="ChEBI" id="CHEBI:85454"/>
        <dbReference type="EC" id="2.1.1.37"/>
    </reaction>
</comment>
<evidence type="ECO:0000256" key="1">
    <source>
        <dbReference type="ARBA" id="ARBA00022603"/>
    </source>
</evidence>
<evidence type="ECO:0000313" key="9">
    <source>
        <dbReference type="Proteomes" id="UP001190700"/>
    </source>
</evidence>
<evidence type="ECO:0000256" key="3">
    <source>
        <dbReference type="ARBA" id="ARBA00022691"/>
    </source>
</evidence>
<name>A0AAE0C1C6_9CHLO</name>
<accession>A0AAE0C1C6</accession>
<feature type="compositionally biased region" description="Polar residues" evidence="7">
    <location>
        <begin position="338"/>
        <end position="350"/>
    </location>
</feature>
<dbReference type="AlphaFoldDB" id="A0AAE0C1C6"/>
<feature type="region of interest" description="Disordered" evidence="7">
    <location>
        <begin position="617"/>
        <end position="655"/>
    </location>
</feature>
<dbReference type="InterPro" id="IPR001525">
    <property type="entry name" value="C5_MeTfrase"/>
</dbReference>
<dbReference type="EC" id="2.1.1.37" evidence="6"/>
<dbReference type="InterPro" id="IPR031303">
    <property type="entry name" value="C5_meth_CS"/>
</dbReference>
<evidence type="ECO:0000313" key="8">
    <source>
        <dbReference type="EMBL" id="KAK3245969.1"/>
    </source>
</evidence>
<feature type="region of interest" description="Disordered" evidence="7">
    <location>
        <begin position="334"/>
        <end position="360"/>
    </location>
</feature>
<dbReference type="InterPro" id="IPR029063">
    <property type="entry name" value="SAM-dependent_MTases_sf"/>
</dbReference>
<dbReference type="InterPro" id="IPR050750">
    <property type="entry name" value="C5-MTase"/>
</dbReference>
<feature type="region of interest" description="Disordered" evidence="7">
    <location>
        <begin position="484"/>
        <end position="510"/>
    </location>
</feature>
<evidence type="ECO:0000256" key="2">
    <source>
        <dbReference type="ARBA" id="ARBA00022679"/>
    </source>
</evidence>
<gene>
    <name evidence="8" type="ORF">CYMTET_44481</name>
</gene>
<keyword evidence="1 4" id="KW-0489">Methyltransferase</keyword>
<dbReference type="InterPro" id="IPR018117">
    <property type="entry name" value="C5_DNA_meth_AS"/>
</dbReference>
<dbReference type="Gene3D" id="3.40.50.150">
    <property type="entry name" value="Vaccinia Virus protein VP39"/>
    <property type="match status" value="1"/>
</dbReference>
<keyword evidence="2 4" id="KW-0808">Transferase</keyword>
<sequence length="769" mass="82617">MDAISADAGALLARPQLVKDIKTALECLGWLKKTVRIQRPPAAYVAENSPGELMALPLSEKGVAGIESLMRSERECATSSPAYITICDLLCNGAIHWSPGLRLSDTKTRTWLSGFVAGARGHDAEGAASKRHKASQTISEAIGGSDGSTIHSKAVPRFRYVELFAGIGGFRIALDKLGARCVFASELDQWAAATYAANFGEWPAGDITTVDERDIPPHDLLTAGFPCQPFSSVGKRLGLADADRGTMFWHILRIVRHHLPRVLLLENVRGLLTHQDGDTMRVIQRELQRAGYTVSHRLVNSVSLLPQYRNRLYIVALRCSTADRHSLVQRPLVPHGLSDSSIPSDPTKSRPSAVDPHRIPSDAAFRVPSDYLPAGEDLALSAARLSVPSGPPTAHPQGVAREDAAEMVVTESARDAANEPVSESYFDAQLAAGIVCTSDADGSEVSTVRSASALLRLNTKDIRDCASARTTRENLETVKGGTVSARHDLLGGGPTLREGGGEDDGLPRQWDSSEAHIGETDRASEAQQAGGVDQVASFAWPEMPCLGGRTVREVLEEEDAVAGECWLSEHQWGKVAASAYFQKHPEARLCQLDGAAAQTLQSSYRSGYMLYSQFVPDERPPEAEEQHSQSYVAGHEDPGPGCRGDAPGAQAMGTTIRPPRFFTPRECARLQGFPETFQVAGYRGANDGRFYRQIGNAVCPPVVAVIAAALLPILVGLSPETAGKEGICCALQLVVAAAPQKRAQLFMQKNVSIGDCPPITVNCFLGRTE</sequence>
<dbReference type="PROSITE" id="PS00095">
    <property type="entry name" value="C5_MTASE_2"/>
    <property type="match status" value="1"/>
</dbReference>
<evidence type="ECO:0000256" key="4">
    <source>
        <dbReference type="PROSITE-ProRule" id="PRU01016"/>
    </source>
</evidence>
<feature type="active site" evidence="4">
    <location>
        <position position="227"/>
    </location>
</feature>
<dbReference type="PRINTS" id="PR00105">
    <property type="entry name" value="C5METTRFRASE"/>
</dbReference>
<dbReference type="GO" id="GO:0003886">
    <property type="term" value="F:DNA (cytosine-5-)-methyltransferase activity"/>
    <property type="evidence" value="ECO:0007669"/>
    <property type="project" value="UniProtKB-EC"/>
</dbReference>
<dbReference type="GO" id="GO:0032259">
    <property type="term" value="P:methylation"/>
    <property type="evidence" value="ECO:0007669"/>
    <property type="project" value="UniProtKB-KW"/>
</dbReference>
<organism evidence="8 9">
    <name type="scientific">Cymbomonas tetramitiformis</name>
    <dbReference type="NCBI Taxonomy" id="36881"/>
    <lineage>
        <taxon>Eukaryota</taxon>
        <taxon>Viridiplantae</taxon>
        <taxon>Chlorophyta</taxon>
        <taxon>Pyramimonadophyceae</taxon>
        <taxon>Pyramimonadales</taxon>
        <taxon>Pyramimonadaceae</taxon>
        <taxon>Cymbomonas</taxon>
    </lineage>
</organism>
<keyword evidence="9" id="KW-1185">Reference proteome</keyword>
<evidence type="ECO:0000256" key="7">
    <source>
        <dbReference type="SAM" id="MobiDB-lite"/>
    </source>
</evidence>
<dbReference type="Proteomes" id="UP001190700">
    <property type="component" value="Unassembled WGS sequence"/>
</dbReference>
<dbReference type="PANTHER" id="PTHR46098">
    <property type="entry name" value="TRNA (CYTOSINE(38)-C(5))-METHYLTRANSFERASE"/>
    <property type="match status" value="1"/>
</dbReference>